<dbReference type="Pfam" id="PF00657">
    <property type="entry name" value="Lipase_GDSL"/>
    <property type="match status" value="1"/>
</dbReference>
<dbReference type="OrthoDB" id="1600564at2759"/>
<dbReference type="Gene3D" id="3.40.50.1110">
    <property type="entry name" value="SGNH hydrolase"/>
    <property type="match status" value="1"/>
</dbReference>
<dbReference type="RefSeq" id="XP_001208865.1">
    <property type="nucleotide sequence ID" value="XM_001208865.1"/>
</dbReference>
<dbReference type="SUPFAM" id="SSF52266">
    <property type="entry name" value="SGNH hydrolase"/>
    <property type="match status" value="1"/>
</dbReference>
<evidence type="ECO:0000256" key="2">
    <source>
        <dbReference type="SAM" id="SignalP"/>
    </source>
</evidence>
<evidence type="ECO:0000313" key="4">
    <source>
        <dbReference type="Proteomes" id="UP000007963"/>
    </source>
</evidence>
<dbReference type="GO" id="GO:0016788">
    <property type="term" value="F:hydrolase activity, acting on ester bonds"/>
    <property type="evidence" value="ECO:0007669"/>
    <property type="project" value="InterPro"/>
</dbReference>
<dbReference type="STRING" id="341663.Q0CXT4"/>
<dbReference type="AlphaFoldDB" id="Q0CXT4"/>
<dbReference type="CDD" id="cd01846">
    <property type="entry name" value="fatty_acyltransferase_like"/>
    <property type="match status" value="1"/>
</dbReference>
<name>Q0CXT4_ASPTN</name>
<feature type="signal peptide" evidence="2">
    <location>
        <begin position="1"/>
        <end position="18"/>
    </location>
</feature>
<dbReference type="EMBL" id="CH476595">
    <property type="protein sequence ID" value="EAU38257.1"/>
    <property type="molecule type" value="Genomic_DNA"/>
</dbReference>
<reference evidence="4" key="1">
    <citation type="submission" date="2005-09" db="EMBL/GenBank/DDBJ databases">
        <title>Annotation of the Aspergillus terreus NIH2624 genome.</title>
        <authorList>
            <person name="Birren B.W."/>
            <person name="Lander E.S."/>
            <person name="Galagan J.E."/>
            <person name="Nusbaum C."/>
            <person name="Devon K."/>
            <person name="Henn M."/>
            <person name="Ma L.-J."/>
            <person name="Jaffe D.B."/>
            <person name="Butler J."/>
            <person name="Alvarez P."/>
            <person name="Gnerre S."/>
            <person name="Grabherr M."/>
            <person name="Kleber M."/>
            <person name="Mauceli E.W."/>
            <person name="Brockman W."/>
            <person name="Rounsley S."/>
            <person name="Young S.K."/>
            <person name="LaButti K."/>
            <person name="Pushparaj V."/>
            <person name="DeCaprio D."/>
            <person name="Crawford M."/>
            <person name="Koehrsen M."/>
            <person name="Engels R."/>
            <person name="Montgomery P."/>
            <person name="Pearson M."/>
            <person name="Howarth C."/>
            <person name="Larson L."/>
            <person name="Luoma S."/>
            <person name="White J."/>
            <person name="Alvarado L."/>
            <person name="Kodira C.D."/>
            <person name="Zeng Q."/>
            <person name="Oleary S."/>
            <person name="Yandava C."/>
            <person name="Denning D.W."/>
            <person name="Nierman W.C."/>
            <person name="Milne T."/>
            <person name="Madden K."/>
        </authorList>
    </citation>
    <scope>NUCLEOTIDE SEQUENCE [LARGE SCALE GENOMIC DNA]</scope>
    <source>
        <strain evidence="4">NIH 2624 / FGSC A1156</strain>
    </source>
</reference>
<protein>
    <recommendedName>
        <fullName evidence="5">SGNH hydrolase-type esterase domain-containing protein</fullName>
    </recommendedName>
</protein>
<organism evidence="3 4">
    <name type="scientific">Aspergillus terreus (strain NIH 2624 / FGSC A1156)</name>
    <dbReference type="NCBI Taxonomy" id="341663"/>
    <lineage>
        <taxon>Eukaryota</taxon>
        <taxon>Fungi</taxon>
        <taxon>Dikarya</taxon>
        <taxon>Ascomycota</taxon>
        <taxon>Pezizomycotina</taxon>
        <taxon>Eurotiomycetes</taxon>
        <taxon>Eurotiomycetidae</taxon>
        <taxon>Eurotiales</taxon>
        <taxon>Aspergillaceae</taxon>
        <taxon>Aspergillus</taxon>
        <taxon>Aspergillus subgen. Circumdati</taxon>
    </lineage>
</organism>
<dbReference type="VEuPathDB" id="FungiDB:ATEG_01500"/>
<proteinExistence type="predicted"/>
<evidence type="ECO:0000256" key="1">
    <source>
        <dbReference type="ARBA" id="ARBA00022801"/>
    </source>
</evidence>
<keyword evidence="1" id="KW-0378">Hydrolase</keyword>
<dbReference type="InterPro" id="IPR051058">
    <property type="entry name" value="GDSL_Est/Lipase"/>
</dbReference>
<dbReference type="InterPro" id="IPR036514">
    <property type="entry name" value="SGNH_hydro_sf"/>
</dbReference>
<dbReference type="PANTHER" id="PTHR45648">
    <property type="entry name" value="GDSL LIPASE/ACYLHYDROLASE FAMILY PROTEIN (AFU_ORTHOLOGUE AFUA_4G14700)"/>
    <property type="match status" value="1"/>
</dbReference>
<feature type="chain" id="PRO_5004170767" description="SGNH hydrolase-type esterase domain-containing protein" evidence="2">
    <location>
        <begin position="19"/>
        <end position="340"/>
    </location>
</feature>
<sequence length="340" mass="37902">MYGQQALLCLAGIPLIQALPPPSAGREKFDLDSTKYMLAFGDSYTYIQGTHGHQNYSFIGDQLNFAYDAHTLLSNKIVQNQTGTAEGGPNWVEFLTGCGANEGLTSPLSCDRQLWDFVYAGADISHTPPPQTIPSLLGHQIIQYKDYGSSHPQMHRQTRCKTLVAICIGINDINDSAKYAVHFPTFYNDLIATLFDSVRQLHTLGYRSYLFMNLPPLDRTERNQQAAVPSPNATQIAWFNAALQQHAHRFAQSHPRASVMVYDAHAVLADMMDHPAQYGIVNTTHFCRGYDQPDIAWNYQAYGCPTPVDTYFWFNSGHLTSHVHKKLAEALGETLAGWTG</sequence>
<dbReference type="eggNOG" id="ENOG502S09J">
    <property type="taxonomic scope" value="Eukaryota"/>
</dbReference>
<dbReference type="InterPro" id="IPR001087">
    <property type="entry name" value="GDSL"/>
</dbReference>
<dbReference type="OMA" id="HGHQNYS"/>
<evidence type="ECO:0000313" key="3">
    <source>
        <dbReference type="EMBL" id="EAU38257.1"/>
    </source>
</evidence>
<dbReference type="HOGENOM" id="CLU_015101_4_0_1"/>
<keyword evidence="2" id="KW-0732">Signal</keyword>
<gene>
    <name evidence="3" type="ORF">ATEG_01500</name>
</gene>
<dbReference type="PANTHER" id="PTHR45648:SF85">
    <property type="entry name" value="A, PUTATIVE (AFU_ORTHOLOGUE AFUA_2G10760)-RELATED"/>
    <property type="match status" value="1"/>
</dbReference>
<dbReference type="GeneID" id="4316210"/>
<accession>Q0CXT4</accession>
<evidence type="ECO:0008006" key="5">
    <source>
        <dbReference type="Google" id="ProtNLM"/>
    </source>
</evidence>
<dbReference type="Proteomes" id="UP000007963">
    <property type="component" value="Unassembled WGS sequence"/>
</dbReference>